<name>A0A6A6ABD2_9PLEO</name>
<proteinExistence type="predicted"/>
<gene>
    <name evidence="3" type="ORF">P153DRAFT_367403</name>
</gene>
<keyword evidence="4" id="KW-1185">Reference proteome</keyword>
<dbReference type="AlphaFoldDB" id="A0A6A6ABD2"/>
<organism evidence="3 4">
    <name type="scientific">Dothidotthia symphoricarpi CBS 119687</name>
    <dbReference type="NCBI Taxonomy" id="1392245"/>
    <lineage>
        <taxon>Eukaryota</taxon>
        <taxon>Fungi</taxon>
        <taxon>Dikarya</taxon>
        <taxon>Ascomycota</taxon>
        <taxon>Pezizomycotina</taxon>
        <taxon>Dothideomycetes</taxon>
        <taxon>Pleosporomycetidae</taxon>
        <taxon>Pleosporales</taxon>
        <taxon>Dothidotthiaceae</taxon>
        <taxon>Dothidotthia</taxon>
    </lineage>
</organism>
<dbReference type="EMBL" id="ML977507">
    <property type="protein sequence ID" value="KAF2129130.1"/>
    <property type="molecule type" value="Genomic_DNA"/>
</dbReference>
<protein>
    <submittedName>
        <fullName evidence="3">Uncharacterized protein</fullName>
    </submittedName>
</protein>
<accession>A0A6A6ABD2</accession>
<feature type="region of interest" description="Disordered" evidence="1">
    <location>
        <begin position="46"/>
        <end position="86"/>
    </location>
</feature>
<evidence type="ECO:0000313" key="4">
    <source>
        <dbReference type="Proteomes" id="UP000799771"/>
    </source>
</evidence>
<reference evidence="3" key="1">
    <citation type="journal article" date="2020" name="Stud. Mycol.">
        <title>101 Dothideomycetes genomes: a test case for predicting lifestyles and emergence of pathogens.</title>
        <authorList>
            <person name="Haridas S."/>
            <person name="Albert R."/>
            <person name="Binder M."/>
            <person name="Bloem J."/>
            <person name="Labutti K."/>
            <person name="Salamov A."/>
            <person name="Andreopoulos B."/>
            <person name="Baker S."/>
            <person name="Barry K."/>
            <person name="Bills G."/>
            <person name="Bluhm B."/>
            <person name="Cannon C."/>
            <person name="Castanera R."/>
            <person name="Culley D."/>
            <person name="Daum C."/>
            <person name="Ezra D."/>
            <person name="Gonzalez J."/>
            <person name="Henrissat B."/>
            <person name="Kuo A."/>
            <person name="Liang C."/>
            <person name="Lipzen A."/>
            <person name="Lutzoni F."/>
            <person name="Magnuson J."/>
            <person name="Mondo S."/>
            <person name="Nolan M."/>
            <person name="Ohm R."/>
            <person name="Pangilinan J."/>
            <person name="Park H.-J."/>
            <person name="Ramirez L."/>
            <person name="Alfaro M."/>
            <person name="Sun H."/>
            <person name="Tritt A."/>
            <person name="Yoshinaga Y."/>
            <person name="Zwiers L.-H."/>
            <person name="Turgeon B."/>
            <person name="Goodwin S."/>
            <person name="Spatafora J."/>
            <person name="Crous P."/>
            <person name="Grigoriev I."/>
        </authorList>
    </citation>
    <scope>NUCLEOTIDE SEQUENCE</scope>
    <source>
        <strain evidence="3">CBS 119687</strain>
    </source>
</reference>
<keyword evidence="2" id="KW-0732">Signal</keyword>
<evidence type="ECO:0000256" key="1">
    <source>
        <dbReference type="SAM" id="MobiDB-lite"/>
    </source>
</evidence>
<sequence>MGKVRRSIRRKSIFFAHLFLFPPCVPYPHFPSSSLPIIPTSHHPCISTHKNENSQTLKVPQKSSQTVSDPYRNNTEPAYPKKSRGS</sequence>
<feature type="chain" id="PRO_5025329440" evidence="2">
    <location>
        <begin position="27"/>
        <end position="86"/>
    </location>
</feature>
<evidence type="ECO:0000313" key="3">
    <source>
        <dbReference type="EMBL" id="KAF2129130.1"/>
    </source>
</evidence>
<feature type="compositionally biased region" description="Polar residues" evidence="1">
    <location>
        <begin position="53"/>
        <end position="76"/>
    </location>
</feature>
<dbReference type="RefSeq" id="XP_033523519.1">
    <property type="nucleotide sequence ID" value="XM_033668267.1"/>
</dbReference>
<feature type="signal peptide" evidence="2">
    <location>
        <begin position="1"/>
        <end position="26"/>
    </location>
</feature>
<dbReference type="Proteomes" id="UP000799771">
    <property type="component" value="Unassembled WGS sequence"/>
</dbReference>
<dbReference type="GeneID" id="54408699"/>
<evidence type="ECO:0000256" key="2">
    <source>
        <dbReference type="SAM" id="SignalP"/>
    </source>
</evidence>